<reference evidence="2" key="1">
    <citation type="submission" date="2023-01" db="EMBL/GenBank/DDBJ databases">
        <title>Complete genome sequence of Planctobacterium marinum strain Dej080120_11.</title>
        <authorList>
            <person name="Ueki S."/>
            <person name="Maruyama F."/>
        </authorList>
    </citation>
    <scope>NUCLEOTIDE SEQUENCE</scope>
    <source>
        <strain evidence="2">Dej080120_11</strain>
    </source>
</reference>
<dbReference type="AlphaFoldDB" id="A0AA48KRQ5"/>
<keyword evidence="3" id="KW-1185">Reference proteome</keyword>
<dbReference type="KEGG" id="pmaw:MACH26_11950"/>
<accession>A0AA48KRQ5</accession>
<proteinExistence type="predicted"/>
<keyword evidence="1" id="KW-1133">Transmembrane helix</keyword>
<evidence type="ECO:0000256" key="1">
    <source>
        <dbReference type="SAM" id="Phobius"/>
    </source>
</evidence>
<feature type="transmembrane region" description="Helical" evidence="1">
    <location>
        <begin position="20"/>
        <end position="37"/>
    </location>
</feature>
<sequence length="116" mass="13137">MDKKKVKATSQNEGFIINPIHLKLLGAAVLLLLIILFPKPQRITYEYASMVSTGTYWDGLFGPGMLLDSNAKFVRLDEDTDHLHVCYSKENDNCLRYKVIDNTGFAGYIGSWFSDE</sequence>
<gene>
    <name evidence="2" type="ORF">MACH26_11950</name>
</gene>
<organism evidence="2 3">
    <name type="scientific">Planctobacterium marinum</name>
    <dbReference type="NCBI Taxonomy" id="1631968"/>
    <lineage>
        <taxon>Bacteria</taxon>
        <taxon>Pseudomonadati</taxon>
        <taxon>Pseudomonadota</taxon>
        <taxon>Gammaproteobacteria</taxon>
        <taxon>Alteromonadales</taxon>
        <taxon>Alteromonadaceae</taxon>
        <taxon>Planctobacterium</taxon>
    </lineage>
</organism>
<evidence type="ECO:0000313" key="3">
    <source>
        <dbReference type="Proteomes" id="UP001333710"/>
    </source>
</evidence>
<dbReference type="EMBL" id="AP027272">
    <property type="protein sequence ID" value="BDX05674.1"/>
    <property type="molecule type" value="Genomic_DNA"/>
</dbReference>
<keyword evidence="1" id="KW-0812">Transmembrane</keyword>
<protein>
    <submittedName>
        <fullName evidence="2">Uncharacterized protein</fullName>
    </submittedName>
</protein>
<name>A0AA48KRQ5_9ALTE</name>
<dbReference type="Proteomes" id="UP001333710">
    <property type="component" value="Chromosome"/>
</dbReference>
<dbReference type="RefSeq" id="WP_338291661.1">
    <property type="nucleotide sequence ID" value="NZ_AP027272.1"/>
</dbReference>
<keyword evidence="1" id="KW-0472">Membrane</keyword>
<evidence type="ECO:0000313" key="2">
    <source>
        <dbReference type="EMBL" id="BDX05674.1"/>
    </source>
</evidence>